<dbReference type="SUPFAM" id="SSF52540">
    <property type="entry name" value="P-loop containing nucleoside triphosphate hydrolases"/>
    <property type="match status" value="1"/>
</dbReference>
<evidence type="ECO:0000256" key="2">
    <source>
        <dbReference type="PROSITE-ProRule" id="PRU00023"/>
    </source>
</evidence>
<dbReference type="GeneID" id="59296319"/>
<dbReference type="Proteomes" id="UP000530670">
    <property type="component" value="Unassembled WGS sequence"/>
</dbReference>
<dbReference type="InterPro" id="IPR000845">
    <property type="entry name" value="Nucleoside_phosphorylase_d"/>
</dbReference>
<organism evidence="4 5">
    <name type="scientific">Fusarium tjaetaba</name>
    <dbReference type="NCBI Taxonomy" id="1567544"/>
    <lineage>
        <taxon>Eukaryota</taxon>
        <taxon>Fungi</taxon>
        <taxon>Dikarya</taxon>
        <taxon>Ascomycota</taxon>
        <taxon>Pezizomycotina</taxon>
        <taxon>Sordariomycetes</taxon>
        <taxon>Hypocreomycetidae</taxon>
        <taxon>Hypocreales</taxon>
        <taxon>Nectriaceae</taxon>
        <taxon>Fusarium</taxon>
        <taxon>Fusarium fujikuroi species complex</taxon>
    </lineage>
</organism>
<dbReference type="PANTHER" id="PTHR46082:SF11">
    <property type="entry name" value="AAA+ ATPASE DOMAIN-CONTAINING PROTEIN-RELATED"/>
    <property type="match status" value="1"/>
</dbReference>
<dbReference type="InterPro" id="IPR056884">
    <property type="entry name" value="NPHP3-like_N"/>
</dbReference>
<dbReference type="Gene3D" id="3.40.50.1580">
    <property type="entry name" value="Nucleoside phosphorylase domain"/>
    <property type="match status" value="1"/>
</dbReference>
<evidence type="ECO:0000313" key="4">
    <source>
        <dbReference type="EMBL" id="KAF5621704.1"/>
    </source>
</evidence>
<evidence type="ECO:0000259" key="3">
    <source>
        <dbReference type="PROSITE" id="PS50837"/>
    </source>
</evidence>
<evidence type="ECO:0000256" key="1">
    <source>
        <dbReference type="ARBA" id="ARBA00022737"/>
    </source>
</evidence>
<dbReference type="PROSITE" id="PS50297">
    <property type="entry name" value="ANK_REP_REGION"/>
    <property type="match status" value="1"/>
</dbReference>
<keyword evidence="2" id="KW-0040">ANK repeat</keyword>
<dbReference type="PROSITE" id="PS50088">
    <property type="entry name" value="ANK_REPEAT"/>
    <property type="match status" value="1"/>
</dbReference>
<sequence>MTAAKVMLDDIHEVLPTSRQDTNTYTFGNIGIHNIVIACLPLGRYGLTNAATVANNMRRTFTSVRFGLMVGVGGGVPGNVDVRLGDVVVSKEVVQYDFGRRTGDGQLRPVGSLNKPPHVLATAVAKLQADHRTEPSTIPSILANVPVRYPAMINFTRSSSLQDRLFDATYDHIEPSNRPMNTKVDSCEHCDVARLVRRPARSSNGPKVHYGIVASGNQVIKHGLTRDRLAKELDAICFEMEGAGLMDSFPCLVIRGICDYADSHKNKQWQPYAAMTAAAYAKELLSVISTDRIHQTYKPTSSVGEDPVLQERRKTLLESLEYKEIHSRRRGVEVAHEETCRWLIDDLVYQRWLDRSMLSQHHGFLWIKGKPGAGKSTIMKFAYSQALKTMDNAIVISFFFNARGDDLEKSIVGMYRSLLWELLNKASGLQKVLDDADLVPLSHFNQPIWSAEVLRSLLSLAIASLGQKRLLCFVDALDECNRKDVYDMIDYFQAIGKDSASRGSEVYICFSSRNYPFMDIGNGQELILEHHPGHEHDLEAYIHSKLKVKRHREAEADALRNDIRVKANGVFLWVKLVIQMLNEDLGYADSLAVQRKTLQEIPPELSELIRDILRRDNKRPENLLLSIEWILFSTRPLKWEELYFALISGLHPDTLSGWNRRKTTIKDMKQFILSSSKGLAEITKPNTQTVQFIHESVRDFLLKDDGLGHLRRDLQLETEDPQCSAHDRLKRCCHTYIQLDMSRYVTRVTPVPDLSIAAALHLRKTVLDKFPFMEYATHCILYHAEDAGSKIPQENFLESFNVKAWVVLDNILREVNVISYPYYHKLPYHTSNAGLLYILAKDDFTSLMATAFRLGFASNIHRERLENPLFAALANGHRGAVKALLEQEMGIAQAEEISARLGYGNCFSRGDIPLATTLLASKEIIPVVSGSDERTPLSLAAENGHESIVRLLLAIETVQLDPKDYMGRTPLSLAAIEGHVGAASDTACEADSSSPVPSVHDELSPVWSTCKCRDATPYIPKRTLNIPENWYDEVPDTEESLVEPPSLAVKALRARQFFRRLLVAHAADKGFSLGDWEEAKLRHSLLFMMDDLYEDLEGEKEYPSEWEDETIFRSFYEKTVSAWVEDLPDDEKACIERLADILDEEYNIDVDDEAGWEKNEIRLNQCLDSAEPIHEEDQGLEQLKLEEWACYRCSRRYLC</sequence>
<feature type="repeat" description="ANK" evidence="2">
    <location>
        <begin position="932"/>
        <end position="953"/>
    </location>
</feature>
<feature type="domain" description="NACHT" evidence="3">
    <location>
        <begin position="363"/>
        <end position="479"/>
    </location>
</feature>
<keyword evidence="5" id="KW-1185">Reference proteome</keyword>
<dbReference type="Pfam" id="PF01048">
    <property type="entry name" value="PNP_UDP_1"/>
    <property type="match status" value="1"/>
</dbReference>
<dbReference type="Gene3D" id="3.40.50.300">
    <property type="entry name" value="P-loop containing nucleotide triphosphate hydrolases"/>
    <property type="match status" value="1"/>
</dbReference>
<dbReference type="InterPro" id="IPR002110">
    <property type="entry name" value="Ankyrin_rpt"/>
</dbReference>
<comment type="caution">
    <text evidence="4">The sequence shown here is derived from an EMBL/GenBank/DDBJ whole genome shotgun (WGS) entry which is preliminary data.</text>
</comment>
<proteinExistence type="predicted"/>
<dbReference type="GO" id="GO:0009116">
    <property type="term" value="P:nucleoside metabolic process"/>
    <property type="evidence" value="ECO:0007669"/>
    <property type="project" value="InterPro"/>
</dbReference>
<dbReference type="PROSITE" id="PS50837">
    <property type="entry name" value="NACHT"/>
    <property type="match status" value="1"/>
</dbReference>
<dbReference type="Pfam" id="PF24883">
    <property type="entry name" value="NPHP3_N"/>
    <property type="match status" value="1"/>
</dbReference>
<dbReference type="OrthoDB" id="194358at2759"/>
<reference evidence="4 5" key="1">
    <citation type="submission" date="2020-05" db="EMBL/GenBank/DDBJ databases">
        <title>Identification and distribution of gene clusters putatively required for synthesis of sphingolipid metabolism inhibitors in phylogenetically diverse species of the filamentous fungus Fusarium.</title>
        <authorList>
            <person name="Kim H.-S."/>
            <person name="Busman M."/>
            <person name="Brown D.W."/>
            <person name="Divon H."/>
            <person name="Uhlig S."/>
            <person name="Proctor R.H."/>
        </authorList>
    </citation>
    <scope>NUCLEOTIDE SEQUENCE [LARGE SCALE GENOMIC DNA]</scope>
    <source>
        <strain evidence="4 5">NRRL 66243</strain>
    </source>
</reference>
<dbReference type="GO" id="GO:0003824">
    <property type="term" value="F:catalytic activity"/>
    <property type="evidence" value="ECO:0007669"/>
    <property type="project" value="InterPro"/>
</dbReference>
<dbReference type="Pfam" id="PF12796">
    <property type="entry name" value="Ank_2"/>
    <property type="match status" value="1"/>
</dbReference>
<dbReference type="SMART" id="SM00248">
    <property type="entry name" value="ANK"/>
    <property type="match status" value="2"/>
</dbReference>
<dbReference type="RefSeq" id="XP_037201828.1">
    <property type="nucleotide sequence ID" value="XM_037344049.1"/>
</dbReference>
<dbReference type="SUPFAM" id="SSF53167">
    <property type="entry name" value="Purine and uridine phosphorylases"/>
    <property type="match status" value="1"/>
</dbReference>
<dbReference type="InterPro" id="IPR027417">
    <property type="entry name" value="P-loop_NTPase"/>
</dbReference>
<dbReference type="Gene3D" id="1.25.40.20">
    <property type="entry name" value="Ankyrin repeat-containing domain"/>
    <property type="match status" value="1"/>
</dbReference>
<keyword evidence="1" id="KW-0677">Repeat</keyword>
<protein>
    <submittedName>
        <fullName evidence="4">Nacht and ankyrin domain protein</fullName>
    </submittedName>
</protein>
<evidence type="ECO:0000313" key="5">
    <source>
        <dbReference type="Proteomes" id="UP000530670"/>
    </source>
</evidence>
<dbReference type="EMBL" id="JAAQRI010000270">
    <property type="protein sequence ID" value="KAF5621704.1"/>
    <property type="molecule type" value="Genomic_DNA"/>
</dbReference>
<dbReference type="InterPro" id="IPR053137">
    <property type="entry name" value="NLR-like"/>
</dbReference>
<dbReference type="PANTHER" id="PTHR46082">
    <property type="entry name" value="ATP/GTP-BINDING PROTEIN-RELATED"/>
    <property type="match status" value="1"/>
</dbReference>
<name>A0A8H5QVK9_9HYPO</name>
<dbReference type="InterPro" id="IPR036770">
    <property type="entry name" value="Ankyrin_rpt-contain_sf"/>
</dbReference>
<dbReference type="InterPro" id="IPR035994">
    <property type="entry name" value="Nucleoside_phosphorylase_sf"/>
</dbReference>
<dbReference type="SUPFAM" id="SSF48403">
    <property type="entry name" value="Ankyrin repeat"/>
    <property type="match status" value="1"/>
</dbReference>
<dbReference type="AlphaFoldDB" id="A0A8H5QVK9"/>
<dbReference type="InterPro" id="IPR007111">
    <property type="entry name" value="NACHT_NTPase"/>
</dbReference>
<gene>
    <name evidence="4" type="ORF">FTJAE_11137</name>
</gene>
<accession>A0A8H5QVK9</accession>